<dbReference type="EMBL" id="SJTG01000001">
    <property type="protein sequence ID" value="TCI12379.1"/>
    <property type="molecule type" value="Genomic_DNA"/>
</dbReference>
<dbReference type="PANTHER" id="PTHR30469">
    <property type="entry name" value="MULTIDRUG RESISTANCE PROTEIN MDTA"/>
    <property type="match status" value="1"/>
</dbReference>
<organism evidence="5 6">
    <name type="scientific">Dyella soli</name>
    <dbReference type="NCBI Taxonomy" id="522319"/>
    <lineage>
        <taxon>Bacteria</taxon>
        <taxon>Pseudomonadati</taxon>
        <taxon>Pseudomonadota</taxon>
        <taxon>Gammaproteobacteria</taxon>
        <taxon>Lysobacterales</taxon>
        <taxon>Rhodanobacteraceae</taxon>
        <taxon>Dyella</taxon>
    </lineage>
</organism>
<evidence type="ECO:0000259" key="4">
    <source>
        <dbReference type="Pfam" id="PF25917"/>
    </source>
</evidence>
<protein>
    <submittedName>
        <fullName evidence="5">HlyD family efflux transporter periplasmic adaptor subunit</fullName>
    </submittedName>
</protein>
<gene>
    <name evidence="5" type="ORF">EZM97_03250</name>
</gene>
<keyword evidence="2" id="KW-0175">Coiled coil</keyword>
<dbReference type="PANTHER" id="PTHR30469:SF15">
    <property type="entry name" value="HLYD FAMILY OF SECRETION PROTEINS"/>
    <property type="match status" value="1"/>
</dbReference>
<keyword evidence="6" id="KW-1185">Reference proteome</keyword>
<evidence type="ECO:0000313" key="5">
    <source>
        <dbReference type="EMBL" id="TCI12379.1"/>
    </source>
</evidence>
<proteinExistence type="inferred from homology"/>
<dbReference type="Gene3D" id="2.40.50.100">
    <property type="match status" value="1"/>
</dbReference>
<accession>A0A4R0YYB8</accession>
<feature type="chain" id="PRO_5020662692" evidence="3">
    <location>
        <begin position="18"/>
        <end position="308"/>
    </location>
</feature>
<reference evidence="5 6" key="1">
    <citation type="submission" date="2019-02" db="EMBL/GenBank/DDBJ databases">
        <title>Dyella amyloliquefaciens sp. nov., isolated from forest soil.</title>
        <authorList>
            <person name="Gao Z.-H."/>
            <person name="Qiu L.-H."/>
        </authorList>
    </citation>
    <scope>NUCLEOTIDE SEQUENCE [LARGE SCALE GENOMIC DNA]</scope>
    <source>
        <strain evidence="5 6">KACC 12747</strain>
    </source>
</reference>
<feature type="coiled-coil region" evidence="2">
    <location>
        <begin position="134"/>
        <end position="164"/>
    </location>
</feature>
<dbReference type="PROSITE" id="PS51257">
    <property type="entry name" value="PROKAR_LIPOPROTEIN"/>
    <property type="match status" value="1"/>
</dbReference>
<dbReference type="Gene3D" id="1.10.287.470">
    <property type="entry name" value="Helix hairpin bin"/>
    <property type="match status" value="1"/>
</dbReference>
<dbReference type="AlphaFoldDB" id="A0A4R0YYB8"/>
<dbReference type="SUPFAM" id="SSF111369">
    <property type="entry name" value="HlyD-like secretion proteins"/>
    <property type="match status" value="1"/>
</dbReference>
<comment type="similarity">
    <text evidence="1">Belongs to the membrane fusion protein (MFP) (TC 8.A.1) family.</text>
</comment>
<feature type="signal peptide" evidence="3">
    <location>
        <begin position="1"/>
        <end position="17"/>
    </location>
</feature>
<dbReference type="RefSeq" id="WP_131150841.1">
    <property type="nucleotide sequence ID" value="NZ_SJTG01000001.1"/>
</dbReference>
<evidence type="ECO:0000313" key="6">
    <source>
        <dbReference type="Proteomes" id="UP000291822"/>
    </source>
</evidence>
<keyword evidence="3" id="KW-0732">Signal</keyword>
<comment type="caution">
    <text evidence="5">The sequence shown here is derived from an EMBL/GenBank/DDBJ whole genome shotgun (WGS) entry which is preliminary data.</text>
</comment>
<dbReference type="InterPro" id="IPR058625">
    <property type="entry name" value="MdtA-like_BSH"/>
</dbReference>
<dbReference type="Proteomes" id="UP000291822">
    <property type="component" value="Unassembled WGS sequence"/>
</dbReference>
<feature type="domain" description="Multidrug resistance protein MdtA-like barrel-sandwich hybrid" evidence="4">
    <location>
        <begin position="60"/>
        <end position="199"/>
    </location>
</feature>
<dbReference type="GO" id="GO:0015562">
    <property type="term" value="F:efflux transmembrane transporter activity"/>
    <property type="evidence" value="ECO:0007669"/>
    <property type="project" value="TreeGrafter"/>
</dbReference>
<dbReference type="GO" id="GO:1990281">
    <property type="term" value="C:efflux pump complex"/>
    <property type="evidence" value="ECO:0007669"/>
    <property type="project" value="TreeGrafter"/>
</dbReference>
<dbReference type="Pfam" id="PF25917">
    <property type="entry name" value="BSH_RND"/>
    <property type="match status" value="1"/>
</dbReference>
<evidence type="ECO:0000256" key="2">
    <source>
        <dbReference type="SAM" id="Coils"/>
    </source>
</evidence>
<name>A0A4R0YYB8_9GAMM</name>
<evidence type="ECO:0000256" key="1">
    <source>
        <dbReference type="ARBA" id="ARBA00009477"/>
    </source>
</evidence>
<evidence type="ECO:0000256" key="3">
    <source>
        <dbReference type="SAM" id="SignalP"/>
    </source>
</evidence>
<sequence>MSPRLILSLLVFGTATATLVACSHDDAAPPVAAAKPAYVAVARGRMDIEGGLLRLAMPRDGIVTSISAHEGMHVKKGDVLATLDNEPARLAVNSAEAEQRQADAQTRSLDTRIATANQRAQRLAAAAAAGAGDVQSADDAREAATQLQAELENARAASALATQKVAAARYELSQRTLVAPIDAQVVQRTVQVGASVSAQGGPAFVLLPDLPRIVRAELNESFVRTVSVGMAANVVDDSGSGMPTLAAHVVRIGEVFGSSTLEDDPLVRANTRTVECVLALDQPAPQSVRIGQRVIVQFGSPKQGATKP</sequence>